<comment type="caution">
    <text evidence="2">The sequence shown here is derived from an EMBL/GenBank/DDBJ whole genome shotgun (WGS) entry which is preliminary data.</text>
</comment>
<evidence type="ECO:0000256" key="1">
    <source>
        <dbReference type="SAM" id="SignalP"/>
    </source>
</evidence>
<proteinExistence type="predicted"/>
<name>A0AAV0EQ18_9ASTE</name>
<evidence type="ECO:0000313" key="2">
    <source>
        <dbReference type="EMBL" id="CAH9125327.1"/>
    </source>
</evidence>
<dbReference type="Proteomes" id="UP001152523">
    <property type="component" value="Unassembled WGS sequence"/>
</dbReference>
<keyword evidence="3" id="KW-1185">Reference proteome</keyword>
<sequence length="105" mass="11721">MIYPTRISKLVGFSLFFFLVSRPQGTSASVLVLDKLLAPKPPTKSLHLSPEEAPLRQRPRFLILCNPKEEVKIGEADREECNKISLTSAETGFLSFEEAKPSHPP</sequence>
<dbReference type="AlphaFoldDB" id="A0AAV0EQ18"/>
<dbReference type="EMBL" id="CAMAPF010000936">
    <property type="protein sequence ID" value="CAH9125327.1"/>
    <property type="molecule type" value="Genomic_DNA"/>
</dbReference>
<accession>A0AAV0EQ18</accession>
<keyword evidence="1" id="KW-0732">Signal</keyword>
<feature type="chain" id="PRO_5043392867" evidence="1">
    <location>
        <begin position="29"/>
        <end position="105"/>
    </location>
</feature>
<reference evidence="2" key="1">
    <citation type="submission" date="2022-07" db="EMBL/GenBank/DDBJ databases">
        <authorList>
            <person name="Macas J."/>
            <person name="Novak P."/>
            <person name="Neumann P."/>
        </authorList>
    </citation>
    <scope>NUCLEOTIDE SEQUENCE</scope>
</reference>
<evidence type="ECO:0000313" key="3">
    <source>
        <dbReference type="Proteomes" id="UP001152523"/>
    </source>
</evidence>
<organism evidence="2 3">
    <name type="scientific">Cuscuta epithymum</name>
    <dbReference type="NCBI Taxonomy" id="186058"/>
    <lineage>
        <taxon>Eukaryota</taxon>
        <taxon>Viridiplantae</taxon>
        <taxon>Streptophyta</taxon>
        <taxon>Embryophyta</taxon>
        <taxon>Tracheophyta</taxon>
        <taxon>Spermatophyta</taxon>
        <taxon>Magnoliopsida</taxon>
        <taxon>eudicotyledons</taxon>
        <taxon>Gunneridae</taxon>
        <taxon>Pentapetalae</taxon>
        <taxon>asterids</taxon>
        <taxon>lamiids</taxon>
        <taxon>Solanales</taxon>
        <taxon>Convolvulaceae</taxon>
        <taxon>Cuscuteae</taxon>
        <taxon>Cuscuta</taxon>
        <taxon>Cuscuta subgen. Cuscuta</taxon>
    </lineage>
</organism>
<feature type="signal peptide" evidence="1">
    <location>
        <begin position="1"/>
        <end position="28"/>
    </location>
</feature>
<gene>
    <name evidence="2" type="ORF">CEPIT_LOCUS26671</name>
</gene>
<protein>
    <submittedName>
        <fullName evidence="2">Uncharacterized protein</fullName>
    </submittedName>
</protein>